<organism evidence="5 6">
    <name type="scientific">Acidovorax soli</name>
    <dbReference type="NCBI Taxonomy" id="592050"/>
    <lineage>
        <taxon>Bacteria</taxon>
        <taxon>Pseudomonadati</taxon>
        <taxon>Pseudomonadota</taxon>
        <taxon>Betaproteobacteria</taxon>
        <taxon>Burkholderiales</taxon>
        <taxon>Comamonadaceae</taxon>
        <taxon>Acidovorax</taxon>
    </lineage>
</organism>
<dbReference type="Gene3D" id="3.10.490.10">
    <property type="entry name" value="Gamma-glutamyl cyclotransferase-like"/>
    <property type="match status" value="1"/>
</dbReference>
<dbReference type="Pfam" id="PF06094">
    <property type="entry name" value="GGACT"/>
    <property type="match status" value="1"/>
</dbReference>
<evidence type="ECO:0000313" key="6">
    <source>
        <dbReference type="Proteomes" id="UP000575083"/>
    </source>
</evidence>
<dbReference type="EMBL" id="JACHLK010000017">
    <property type="protein sequence ID" value="MBB6563210.1"/>
    <property type="molecule type" value="Genomic_DNA"/>
</dbReference>
<evidence type="ECO:0000256" key="1">
    <source>
        <dbReference type="ARBA" id="ARBA00008861"/>
    </source>
</evidence>
<feature type="active site" description="Proton acceptor" evidence="2">
    <location>
        <position position="76"/>
    </location>
</feature>
<evidence type="ECO:0000259" key="4">
    <source>
        <dbReference type="Pfam" id="PF06094"/>
    </source>
</evidence>
<dbReference type="InterPro" id="IPR039126">
    <property type="entry name" value="GGACT"/>
</dbReference>
<dbReference type="RefSeq" id="WP_184863994.1">
    <property type="nucleotide sequence ID" value="NZ_JACHLK010000017.1"/>
</dbReference>
<evidence type="ECO:0000256" key="2">
    <source>
        <dbReference type="PIRSR" id="PIRSR639126-1"/>
    </source>
</evidence>
<reference evidence="5 6" key="1">
    <citation type="submission" date="2020-08" db="EMBL/GenBank/DDBJ databases">
        <title>Functional genomics of gut bacteria from endangered species of beetles.</title>
        <authorList>
            <person name="Carlos-Shanley C."/>
        </authorList>
    </citation>
    <scope>NUCLEOTIDE SEQUENCE [LARGE SCALE GENOMIC DNA]</scope>
    <source>
        <strain evidence="5 6">S00198</strain>
    </source>
</reference>
<dbReference type="SUPFAM" id="SSF110857">
    <property type="entry name" value="Gamma-glutamyl cyclotransferase-like"/>
    <property type="match status" value="1"/>
</dbReference>
<dbReference type="Proteomes" id="UP000575083">
    <property type="component" value="Unassembled WGS sequence"/>
</dbReference>
<name>A0A7X0PJP2_9BURK</name>
<dbReference type="CDD" id="cd06661">
    <property type="entry name" value="GGCT_like"/>
    <property type="match status" value="1"/>
</dbReference>
<keyword evidence="6" id="KW-1185">Reference proteome</keyword>
<dbReference type="GO" id="GO:0016746">
    <property type="term" value="F:acyltransferase activity"/>
    <property type="evidence" value="ECO:0007669"/>
    <property type="project" value="UniProtKB-KW"/>
</dbReference>
<keyword evidence="5" id="KW-0808">Transferase</keyword>
<dbReference type="PANTHER" id="PTHR12510:SF4">
    <property type="entry name" value="GAMMA-GLUTAMYLAMINECYCLOTRANSFERASE"/>
    <property type="match status" value="1"/>
</dbReference>
<proteinExistence type="inferred from homology"/>
<evidence type="ECO:0000313" key="5">
    <source>
        <dbReference type="EMBL" id="MBB6563210.1"/>
    </source>
</evidence>
<keyword evidence="5" id="KW-0012">Acyltransferase</keyword>
<dbReference type="PANTHER" id="PTHR12510">
    <property type="entry name" value="TROPONIN C-AKIN-1 PROTEIN"/>
    <property type="match status" value="1"/>
</dbReference>
<dbReference type="InterPro" id="IPR009288">
    <property type="entry name" value="AIG2-like_dom"/>
</dbReference>
<comment type="caution">
    <text evidence="5">The sequence shown here is derived from an EMBL/GenBank/DDBJ whole genome shotgun (WGS) entry which is preliminary data.</text>
</comment>
<dbReference type="GO" id="GO:0005829">
    <property type="term" value="C:cytosol"/>
    <property type="evidence" value="ECO:0007669"/>
    <property type="project" value="TreeGrafter"/>
</dbReference>
<dbReference type="GO" id="GO:0061929">
    <property type="term" value="F:gamma-glutamylaminecyclotransferase activity"/>
    <property type="evidence" value="ECO:0007669"/>
    <property type="project" value="InterPro"/>
</dbReference>
<dbReference type="InterPro" id="IPR013024">
    <property type="entry name" value="GGCT-like"/>
</dbReference>
<sequence length="140" mass="15609">MLVFVFGTLKQGFPNFHENLGTRVPGDFATCERYPLYLVGDRHSPWMIDAPGTGHPVKGQVFEVDAPALQRMDLLERVHAPDGYRRSTIEVIPAATTATTPLQVFAYLKSADQVQPGQVRQGPLPEYGLAHAALYRRRHP</sequence>
<accession>A0A7X0PJP2</accession>
<protein>
    <recommendedName>
        <fullName evidence="3">Gamma-glutamylcyclotransferase family protein</fullName>
    </recommendedName>
</protein>
<gene>
    <name evidence="5" type="ORF">HNP48_005929</name>
</gene>
<comment type="similarity">
    <text evidence="1 3">Belongs to the gamma-glutamylcyclotransferase family.</text>
</comment>
<dbReference type="AlphaFoldDB" id="A0A7X0PJP2"/>
<evidence type="ECO:0000256" key="3">
    <source>
        <dbReference type="RuleBase" id="RU367036"/>
    </source>
</evidence>
<dbReference type="InterPro" id="IPR036568">
    <property type="entry name" value="GGCT-like_sf"/>
</dbReference>
<feature type="domain" description="Gamma-glutamylcyclotransferase AIG2-like" evidence="4">
    <location>
        <begin position="3"/>
        <end position="111"/>
    </location>
</feature>